<evidence type="ECO:0000256" key="4">
    <source>
        <dbReference type="ARBA" id="ARBA00022725"/>
    </source>
</evidence>
<dbReference type="PANTHER" id="PTHR21137">
    <property type="entry name" value="ODORANT RECEPTOR"/>
    <property type="match status" value="1"/>
</dbReference>
<evidence type="ECO:0000256" key="1">
    <source>
        <dbReference type="ARBA" id="ARBA00004141"/>
    </source>
</evidence>
<dbReference type="PANTHER" id="PTHR21137:SF42">
    <property type="entry name" value="ODORANT RECEPTOR 83A"/>
    <property type="match status" value="1"/>
</dbReference>
<keyword evidence="2 9" id="KW-0716">Sensory transduction</keyword>
<feature type="transmembrane region" description="Helical" evidence="9">
    <location>
        <begin position="234"/>
        <end position="257"/>
    </location>
</feature>
<dbReference type="InterPro" id="IPR004117">
    <property type="entry name" value="7tm6_olfct_rcpt"/>
</dbReference>
<keyword evidence="3 9" id="KW-0812">Transmembrane</keyword>
<comment type="similarity">
    <text evidence="9">Belongs to the insect chemoreceptor superfamily. Heteromeric odorant receptor channel (TC 1.A.69) family.</text>
</comment>
<evidence type="ECO:0000256" key="2">
    <source>
        <dbReference type="ARBA" id="ARBA00022606"/>
    </source>
</evidence>
<keyword evidence="4 9" id="KW-0552">Olfaction</keyword>
<gene>
    <name evidence="10" type="ORF">PUN28_008929</name>
</gene>
<organism evidence="10 11">
    <name type="scientific">Cardiocondyla obscurior</name>
    <dbReference type="NCBI Taxonomy" id="286306"/>
    <lineage>
        <taxon>Eukaryota</taxon>
        <taxon>Metazoa</taxon>
        <taxon>Ecdysozoa</taxon>
        <taxon>Arthropoda</taxon>
        <taxon>Hexapoda</taxon>
        <taxon>Insecta</taxon>
        <taxon>Pterygota</taxon>
        <taxon>Neoptera</taxon>
        <taxon>Endopterygota</taxon>
        <taxon>Hymenoptera</taxon>
        <taxon>Apocrita</taxon>
        <taxon>Aculeata</taxon>
        <taxon>Formicoidea</taxon>
        <taxon>Formicidae</taxon>
        <taxon>Myrmicinae</taxon>
        <taxon>Cardiocondyla</taxon>
    </lineage>
</organism>
<dbReference type="GO" id="GO:0007165">
    <property type="term" value="P:signal transduction"/>
    <property type="evidence" value="ECO:0007669"/>
    <property type="project" value="UniProtKB-KW"/>
</dbReference>
<dbReference type="EMBL" id="JADYXP020000008">
    <property type="protein sequence ID" value="KAL0117879.1"/>
    <property type="molecule type" value="Genomic_DNA"/>
</dbReference>
<reference evidence="10 11" key="1">
    <citation type="submission" date="2023-03" db="EMBL/GenBank/DDBJ databases">
        <title>High recombination rates correlate with genetic variation in Cardiocondyla obscurior ants.</title>
        <authorList>
            <person name="Errbii M."/>
        </authorList>
    </citation>
    <scope>NUCLEOTIDE SEQUENCE [LARGE SCALE GENOMIC DNA]</scope>
    <source>
        <strain evidence="10">Alpha-2009</strain>
        <tissue evidence="10">Whole body</tissue>
    </source>
</reference>
<sequence>MSDSHRLSIRFVIVSCFLCLYVFMPQITNVMLAWGNITRMVENITAANYSLLALCKLISTWYHGKTLRGVMAMVMTDWLTSKNDGERNTMLNIARRGRTLSLRCYGVAGFGCMFFLFMNFLKFRRSMHQPQRILVYHFSYLYNINKSPNYEITFFIQILCGLYTALVNSSIDSFVSIILLHICAQLINLRTALRNVVDELAKGSISSSEFKKELGAITMRHINLIRNAKAVDSCYSLVLFIHMFAATFQLCFESFQIYTIVSNHFNVSIIKMAFLLLYLGTVLTHLYIYCYSAERLLIESTSLAYGVYECKWYDISPKDAKSLMFMAYRSTIPLRLTAGKFGTFSLEMFGTTVKTSMGYLSALLTMMD</sequence>
<dbReference type="GO" id="GO:0004984">
    <property type="term" value="F:olfactory receptor activity"/>
    <property type="evidence" value="ECO:0007669"/>
    <property type="project" value="InterPro"/>
</dbReference>
<keyword evidence="5 9" id="KW-1133">Transmembrane helix</keyword>
<evidence type="ECO:0000256" key="9">
    <source>
        <dbReference type="RuleBase" id="RU351113"/>
    </source>
</evidence>
<feature type="transmembrane region" description="Helical" evidence="9">
    <location>
        <begin position="100"/>
        <end position="121"/>
    </location>
</feature>
<feature type="transmembrane region" description="Helical" evidence="9">
    <location>
        <begin position="269"/>
        <end position="290"/>
    </location>
</feature>
<dbReference type="GO" id="GO:0005886">
    <property type="term" value="C:plasma membrane"/>
    <property type="evidence" value="ECO:0007669"/>
    <property type="project" value="UniProtKB-SubCell"/>
</dbReference>
<evidence type="ECO:0000256" key="8">
    <source>
        <dbReference type="ARBA" id="ARBA00023224"/>
    </source>
</evidence>
<dbReference type="GO" id="GO:0005549">
    <property type="term" value="F:odorant binding"/>
    <property type="evidence" value="ECO:0007669"/>
    <property type="project" value="InterPro"/>
</dbReference>
<accession>A0AAW2FPL6</accession>
<feature type="transmembrane region" description="Helical" evidence="9">
    <location>
        <begin position="154"/>
        <end position="180"/>
    </location>
</feature>
<comment type="caution">
    <text evidence="10">The sequence shown here is derived from an EMBL/GenBank/DDBJ whole genome shotgun (WGS) entry which is preliminary data.</text>
</comment>
<protein>
    <recommendedName>
        <fullName evidence="9">Odorant receptor</fullName>
    </recommendedName>
</protein>
<keyword evidence="11" id="KW-1185">Reference proteome</keyword>
<evidence type="ECO:0000313" key="11">
    <source>
        <dbReference type="Proteomes" id="UP001430953"/>
    </source>
</evidence>
<evidence type="ECO:0000256" key="3">
    <source>
        <dbReference type="ARBA" id="ARBA00022692"/>
    </source>
</evidence>
<feature type="transmembrane region" description="Helical" evidence="9">
    <location>
        <begin position="44"/>
        <end position="63"/>
    </location>
</feature>
<evidence type="ECO:0000256" key="7">
    <source>
        <dbReference type="ARBA" id="ARBA00023170"/>
    </source>
</evidence>
<comment type="caution">
    <text evidence="9">Lacks conserved residue(s) required for the propagation of feature annotation.</text>
</comment>
<keyword evidence="8 9" id="KW-0807">Transducer</keyword>
<evidence type="ECO:0000256" key="5">
    <source>
        <dbReference type="ARBA" id="ARBA00022989"/>
    </source>
</evidence>
<keyword evidence="7 9" id="KW-0675">Receptor</keyword>
<comment type="subcellular location">
    <subcellularLocation>
        <location evidence="9">Cell membrane</location>
        <topology evidence="9">Multi-pass membrane protein</topology>
    </subcellularLocation>
    <subcellularLocation>
        <location evidence="1">Membrane</location>
        <topology evidence="1">Multi-pass membrane protein</topology>
    </subcellularLocation>
</comment>
<dbReference type="Pfam" id="PF02949">
    <property type="entry name" value="7tm_6"/>
    <property type="match status" value="1"/>
</dbReference>
<proteinExistence type="inferred from homology"/>
<feature type="transmembrane region" description="Helical" evidence="9">
    <location>
        <begin position="7"/>
        <end position="24"/>
    </location>
</feature>
<evidence type="ECO:0000313" key="10">
    <source>
        <dbReference type="EMBL" id="KAL0117879.1"/>
    </source>
</evidence>
<dbReference type="Proteomes" id="UP001430953">
    <property type="component" value="Unassembled WGS sequence"/>
</dbReference>
<evidence type="ECO:0000256" key="6">
    <source>
        <dbReference type="ARBA" id="ARBA00023136"/>
    </source>
</evidence>
<dbReference type="AlphaFoldDB" id="A0AAW2FPL6"/>
<keyword evidence="6 9" id="KW-0472">Membrane</keyword>
<name>A0AAW2FPL6_9HYME</name>